<organism evidence="3">
    <name type="scientific">Salvia splendens</name>
    <name type="common">Scarlet sage</name>
    <dbReference type="NCBI Taxonomy" id="180675"/>
    <lineage>
        <taxon>Eukaryota</taxon>
        <taxon>Viridiplantae</taxon>
        <taxon>Streptophyta</taxon>
        <taxon>Embryophyta</taxon>
        <taxon>Tracheophyta</taxon>
        <taxon>Spermatophyta</taxon>
        <taxon>Magnoliopsida</taxon>
        <taxon>eudicotyledons</taxon>
        <taxon>Gunneridae</taxon>
        <taxon>Pentapetalae</taxon>
        <taxon>asterids</taxon>
        <taxon>lamiids</taxon>
        <taxon>Lamiales</taxon>
        <taxon>Lamiaceae</taxon>
        <taxon>Nepetoideae</taxon>
        <taxon>Mentheae</taxon>
        <taxon>Salviinae</taxon>
        <taxon>Salvia</taxon>
        <taxon>Salvia subgen. Calosphace</taxon>
        <taxon>core Calosphace</taxon>
    </lineage>
</organism>
<evidence type="ECO:0000256" key="1">
    <source>
        <dbReference type="SAM" id="MobiDB-lite"/>
    </source>
</evidence>
<feature type="compositionally biased region" description="Basic and acidic residues" evidence="1">
    <location>
        <begin position="146"/>
        <end position="161"/>
    </location>
</feature>
<dbReference type="EMBL" id="PNBA02000007">
    <property type="protein sequence ID" value="KAG6419212.1"/>
    <property type="molecule type" value="Genomic_DNA"/>
</dbReference>
<gene>
    <name evidence="3" type="ORF">SASPL_121428</name>
    <name evidence="2" type="ORF">SASPL_155940</name>
</gene>
<evidence type="ECO:0000313" key="2">
    <source>
        <dbReference type="EMBL" id="KAG6384254.1"/>
    </source>
</evidence>
<keyword evidence="4" id="KW-1185">Reference proteome</keyword>
<evidence type="ECO:0000313" key="4">
    <source>
        <dbReference type="Proteomes" id="UP000298416"/>
    </source>
</evidence>
<reference evidence="3" key="2">
    <citation type="submission" date="2020-08" db="EMBL/GenBank/DDBJ databases">
        <title>Plant Genome Project.</title>
        <authorList>
            <person name="Zhang R.-G."/>
        </authorList>
    </citation>
    <scope>NUCLEOTIDE SEQUENCE</scope>
    <source>
        <strain evidence="3">Huo1</strain>
        <tissue evidence="3">Leaf</tissue>
    </source>
</reference>
<comment type="caution">
    <text evidence="3">The sequence shown here is derived from an EMBL/GenBank/DDBJ whole genome shotgun (WGS) entry which is preliminary data.</text>
</comment>
<dbReference type="Proteomes" id="UP000298416">
    <property type="component" value="Unassembled WGS sequence"/>
</dbReference>
<feature type="compositionally biased region" description="Polar residues" evidence="1">
    <location>
        <begin position="1"/>
        <end position="12"/>
    </location>
</feature>
<feature type="region of interest" description="Disordered" evidence="1">
    <location>
        <begin position="62"/>
        <end position="161"/>
    </location>
</feature>
<protein>
    <submittedName>
        <fullName evidence="3">Uncharacterized protein</fullName>
    </submittedName>
</protein>
<evidence type="ECO:0000313" key="3">
    <source>
        <dbReference type="EMBL" id="KAG6419212.1"/>
    </source>
</evidence>
<proteinExistence type="predicted"/>
<sequence length="211" mass="24101">MVGNSGASNLSGHGSKDGSMTEGDCVLLRRLEQHLDRRFDSVQTQIEGITQRLEILEMDVGSSSRVNRIRREDQRHHRRVGRKEQPSEVESTDSERSHRSNWSRAATKSTRLQHSTSNSSDNPEESIDESASRRRNIRMQAHRRPRGDITHNHETGTGRKGASEFRLKIDIPSFDGTLNIEDFLDWVTDVDRFFEHVEVPILKISSIGLQM</sequence>
<name>A0A8X8XUX7_SALSN</name>
<dbReference type="EMBL" id="PNBA02000204">
    <property type="protein sequence ID" value="KAG6384254.1"/>
    <property type="molecule type" value="Genomic_DNA"/>
</dbReference>
<feature type="region of interest" description="Disordered" evidence="1">
    <location>
        <begin position="1"/>
        <end position="21"/>
    </location>
</feature>
<reference evidence="3" key="1">
    <citation type="submission" date="2018-01" db="EMBL/GenBank/DDBJ databases">
        <authorList>
            <person name="Mao J.F."/>
        </authorList>
    </citation>
    <scope>NUCLEOTIDE SEQUENCE</scope>
    <source>
        <strain evidence="3">Huo1</strain>
        <tissue evidence="3">Leaf</tissue>
    </source>
</reference>
<feature type="compositionally biased region" description="Basic residues" evidence="1">
    <location>
        <begin position="133"/>
        <end position="145"/>
    </location>
</feature>
<feature type="compositionally biased region" description="Polar residues" evidence="1">
    <location>
        <begin position="100"/>
        <end position="121"/>
    </location>
</feature>
<accession>A0A8X8XUX7</accession>
<dbReference type="AlphaFoldDB" id="A0A8X8XUX7"/>